<dbReference type="EMBL" id="JAPWDO010000005">
    <property type="protein sequence ID" value="KAJ5470430.1"/>
    <property type="molecule type" value="Genomic_DNA"/>
</dbReference>
<name>A0A9W9WMV0_9EURO</name>
<dbReference type="Pfam" id="PF11905">
    <property type="entry name" value="DUF3425"/>
    <property type="match status" value="1"/>
</dbReference>
<evidence type="ECO:0000313" key="2">
    <source>
        <dbReference type="Proteomes" id="UP001147760"/>
    </source>
</evidence>
<reference evidence="1" key="2">
    <citation type="journal article" date="2023" name="IMA Fungus">
        <title>Comparative genomic study of the Penicillium genus elucidates a diverse pangenome and 15 lateral gene transfer events.</title>
        <authorList>
            <person name="Petersen C."/>
            <person name="Sorensen T."/>
            <person name="Nielsen M.R."/>
            <person name="Sondergaard T.E."/>
            <person name="Sorensen J.L."/>
            <person name="Fitzpatrick D.A."/>
            <person name="Frisvad J.C."/>
            <person name="Nielsen K.L."/>
        </authorList>
    </citation>
    <scope>NUCLEOTIDE SEQUENCE</scope>
    <source>
        <strain evidence="1">IBT 17660</strain>
    </source>
</reference>
<gene>
    <name evidence="1" type="ORF">N7530_007787</name>
</gene>
<dbReference type="SUPFAM" id="SSF57959">
    <property type="entry name" value="Leucine zipper domain"/>
    <property type="match status" value="1"/>
</dbReference>
<dbReference type="InterPro" id="IPR046347">
    <property type="entry name" value="bZIP_sf"/>
</dbReference>
<dbReference type="PANTHER" id="PTHR38116">
    <property type="entry name" value="CHROMOSOME 7, WHOLE GENOME SHOTGUN SEQUENCE"/>
    <property type="match status" value="1"/>
</dbReference>
<protein>
    <recommendedName>
        <fullName evidence="3">BZIP domain-containing protein</fullName>
    </recommendedName>
</protein>
<comment type="caution">
    <text evidence="1">The sequence shown here is derived from an EMBL/GenBank/DDBJ whole genome shotgun (WGS) entry which is preliminary data.</text>
</comment>
<organism evidence="1 2">
    <name type="scientific">Penicillium desertorum</name>
    <dbReference type="NCBI Taxonomy" id="1303715"/>
    <lineage>
        <taxon>Eukaryota</taxon>
        <taxon>Fungi</taxon>
        <taxon>Dikarya</taxon>
        <taxon>Ascomycota</taxon>
        <taxon>Pezizomycotina</taxon>
        <taxon>Eurotiomycetes</taxon>
        <taxon>Eurotiomycetidae</taxon>
        <taxon>Eurotiales</taxon>
        <taxon>Aspergillaceae</taxon>
        <taxon>Penicillium</taxon>
    </lineage>
</organism>
<reference evidence="1" key="1">
    <citation type="submission" date="2022-12" db="EMBL/GenBank/DDBJ databases">
        <authorList>
            <person name="Petersen C."/>
        </authorList>
    </citation>
    <scope>NUCLEOTIDE SEQUENCE</scope>
    <source>
        <strain evidence="1">IBT 17660</strain>
    </source>
</reference>
<dbReference type="InterPro" id="IPR021833">
    <property type="entry name" value="DUF3425"/>
</dbReference>
<dbReference type="AlphaFoldDB" id="A0A9W9WMV0"/>
<evidence type="ECO:0000313" key="1">
    <source>
        <dbReference type="EMBL" id="KAJ5470430.1"/>
    </source>
</evidence>
<accession>A0A9W9WMV0</accession>
<evidence type="ECO:0008006" key="3">
    <source>
        <dbReference type="Google" id="ProtNLM"/>
    </source>
</evidence>
<proteinExistence type="predicted"/>
<dbReference type="PANTHER" id="PTHR38116:SF1">
    <property type="entry name" value="BZIP DOMAIN-CONTAINING PROTEIN"/>
    <property type="match status" value="1"/>
</dbReference>
<dbReference type="Proteomes" id="UP001147760">
    <property type="component" value="Unassembled WGS sequence"/>
</dbReference>
<dbReference type="GO" id="GO:0003700">
    <property type="term" value="F:DNA-binding transcription factor activity"/>
    <property type="evidence" value="ECO:0007669"/>
    <property type="project" value="InterPro"/>
</dbReference>
<keyword evidence="2" id="KW-1185">Reference proteome</keyword>
<dbReference type="OrthoDB" id="2245989at2759"/>
<sequence>MKNSGVKSAKSRPQNDMTLVDWNYGKADDWRGLTDPVERRRRQNRLNQRAYRNRRLDENFSLKDSHRVVKTTAQDQIERQILEGLMSTALQSYSQGRPNTDHLLSLTRVNTYRAFVNNIHLLGLSMDGLCAEDVLSPFTKSGPAQFPPKVLPSSLCPTPTQHTWPHHPWLDFFPHPRVRDNLIRAQDRYDEDELCLDILGFWNPDAIDNMLIVWGDPLHPENWEVTEGFVKKWGWVLFGCPEILQYTNHWRIRRGEPPILRYL</sequence>